<keyword evidence="1" id="KW-0175">Coiled coil</keyword>
<feature type="compositionally biased region" description="Basic and acidic residues" evidence="2">
    <location>
        <begin position="410"/>
        <end position="421"/>
    </location>
</feature>
<evidence type="ECO:0000313" key="3">
    <source>
        <dbReference type="EMBL" id="CDJ45809.1"/>
    </source>
</evidence>
<feature type="compositionally biased region" description="Basic and acidic residues" evidence="2">
    <location>
        <begin position="68"/>
        <end position="81"/>
    </location>
</feature>
<dbReference type="EMBL" id="HG710203">
    <property type="protein sequence ID" value="CDJ45809.1"/>
    <property type="molecule type" value="Genomic_DNA"/>
</dbReference>
<protein>
    <submittedName>
        <fullName evidence="3">Uncharacterized protein</fullName>
    </submittedName>
</protein>
<feature type="region of interest" description="Disordered" evidence="2">
    <location>
        <begin position="1"/>
        <end position="143"/>
    </location>
</feature>
<keyword evidence="4" id="KW-1185">Reference proteome</keyword>
<organism evidence="3 4">
    <name type="scientific">Eimeria brunetti</name>
    <dbReference type="NCBI Taxonomy" id="51314"/>
    <lineage>
        <taxon>Eukaryota</taxon>
        <taxon>Sar</taxon>
        <taxon>Alveolata</taxon>
        <taxon>Apicomplexa</taxon>
        <taxon>Conoidasida</taxon>
        <taxon>Coccidia</taxon>
        <taxon>Eucoccidiorida</taxon>
        <taxon>Eimeriorina</taxon>
        <taxon>Eimeriidae</taxon>
        <taxon>Eimeria</taxon>
    </lineage>
</organism>
<name>U6LB56_9EIME</name>
<feature type="region of interest" description="Disordered" evidence="2">
    <location>
        <begin position="325"/>
        <end position="436"/>
    </location>
</feature>
<evidence type="ECO:0000313" key="4">
    <source>
        <dbReference type="Proteomes" id="UP000030750"/>
    </source>
</evidence>
<dbReference type="Proteomes" id="UP000030750">
    <property type="component" value="Unassembled WGS sequence"/>
</dbReference>
<feature type="coiled-coil region" evidence="1">
    <location>
        <begin position="174"/>
        <end position="216"/>
    </location>
</feature>
<proteinExistence type="predicted"/>
<dbReference type="VEuPathDB" id="ToxoDB:EBH_0009860"/>
<dbReference type="OrthoDB" id="347490at2759"/>
<dbReference type="AlphaFoldDB" id="U6LB56"/>
<feature type="compositionally biased region" description="Low complexity" evidence="2">
    <location>
        <begin position="102"/>
        <end position="119"/>
    </location>
</feature>
<evidence type="ECO:0000256" key="1">
    <source>
        <dbReference type="SAM" id="Coils"/>
    </source>
</evidence>
<sequence length="436" mass="48407">MSHRQHLDKRGDGAEGSSPSPSPSAKARRRTGRDAAAWEDPELFGGEEEEPYAEERRPSGAQGPRRSGKADKMYETSDKWRGAGTLSGSEASDQEDKENGAEEAPTAAGGAAAAAGAAADGRRGQRRARRQPPLTAASFLQTPEGAPADGLLSLYCSLNYAREKLHKFKFFSRNAAREARMQEYKKELKAAQALLAMHARQQQQQQQQQRQQHKSQELLQAEITVRSRRRQLARLAGEERLELREDLNTLLREVREGIVAFYPYNEHASRLARRLDKLSTQPQFWAQHRPRLVQQHLAGFLKKWMASGCPSDPYALLQKQMHSSSTAAAAADEEEEEGGGREGAGGPSHMEEDLGGGAPDAHLQEEFPFPDEPWAQYEPETKPATAKKAADTAQTDMQTDAPGPSEEELRELRQKQMEAKARREKLRAAKLQQQAV</sequence>
<feature type="compositionally biased region" description="Acidic residues" evidence="2">
    <location>
        <begin position="37"/>
        <end position="52"/>
    </location>
</feature>
<feature type="compositionally biased region" description="Low complexity" evidence="2">
    <location>
        <begin position="382"/>
        <end position="393"/>
    </location>
</feature>
<reference evidence="3" key="1">
    <citation type="submission" date="2013-10" db="EMBL/GenBank/DDBJ databases">
        <title>Genomic analysis of the causative agents of coccidiosis in chickens.</title>
        <authorList>
            <person name="Reid A.J."/>
            <person name="Blake D."/>
            <person name="Billington K."/>
            <person name="Browne H."/>
            <person name="Dunn M."/>
            <person name="Hung S."/>
            <person name="Kawahara F."/>
            <person name="Miranda-Saavedra D."/>
            <person name="Mourier T."/>
            <person name="Nagra H."/>
            <person name="Otto T.D."/>
            <person name="Rawlings N."/>
            <person name="Sanchez A."/>
            <person name="Sanders M."/>
            <person name="Subramaniam C."/>
            <person name="Tay Y."/>
            <person name="Dear P."/>
            <person name="Doerig C."/>
            <person name="Gruber A."/>
            <person name="Parkinson J."/>
            <person name="Shirley M."/>
            <person name="Wan K.L."/>
            <person name="Berriman M."/>
            <person name="Tomley F."/>
            <person name="Pain A."/>
        </authorList>
    </citation>
    <scope>NUCLEOTIDE SEQUENCE [LARGE SCALE GENOMIC DNA]</scope>
    <source>
        <strain evidence="3">Houghton</strain>
    </source>
</reference>
<reference evidence="3" key="2">
    <citation type="submission" date="2013-10" db="EMBL/GenBank/DDBJ databases">
        <authorList>
            <person name="Aslett M."/>
        </authorList>
    </citation>
    <scope>NUCLEOTIDE SEQUENCE [LARGE SCALE GENOMIC DNA]</scope>
    <source>
        <strain evidence="3">Houghton</strain>
    </source>
</reference>
<gene>
    <name evidence="3" type="ORF">EBH_0009860</name>
</gene>
<accession>U6LB56</accession>
<evidence type="ECO:0000256" key="2">
    <source>
        <dbReference type="SAM" id="MobiDB-lite"/>
    </source>
</evidence>